<dbReference type="InterPro" id="IPR032474">
    <property type="entry name" value="Argonaute_N"/>
</dbReference>
<evidence type="ECO:0000313" key="4">
    <source>
        <dbReference type="EMBL" id="KAK1926822.1"/>
    </source>
</evidence>
<evidence type="ECO:0000259" key="2">
    <source>
        <dbReference type="PROSITE" id="PS50821"/>
    </source>
</evidence>
<dbReference type="Pfam" id="PF16487">
    <property type="entry name" value="ArgoMid"/>
    <property type="match status" value="1"/>
</dbReference>
<dbReference type="InterPro" id="IPR014811">
    <property type="entry name" value="ArgoL1"/>
</dbReference>
<dbReference type="SUPFAM" id="SSF101690">
    <property type="entry name" value="PAZ domain"/>
    <property type="match status" value="1"/>
</dbReference>
<evidence type="ECO:0000259" key="3">
    <source>
        <dbReference type="PROSITE" id="PS50822"/>
    </source>
</evidence>
<dbReference type="PROSITE" id="PS50822">
    <property type="entry name" value="PIWI"/>
    <property type="match status" value="1"/>
</dbReference>
<gene>
    <name evidence="4" type="ORF">DB88DRAFT_435637</name>
</gene>
<feature type="compositionally biased region" description="Low complexity" evidence="1">
    <location>
        <begin position="916"/>
        <end position="930"/>
    </location>
</feature>
<dbReference type="Pfam" id="PF16486">
    <property type="entry name" value="ArgoN"/>
    <property type="match status" value="1"/>
</dbReference>
<name>A0AAD9FV63_PAPLA</name>
<dbReference type="Pfam" id="PF08699">
    <property type="entry name" value="ArgoL1"/>
    <property type="match status" value="1"/>
</dbReference>
<dbReference type="Pfam" id="PF16488">
    <property type="entry name" value="ArgoL2"/>
    <property type="match status" value="1"/>
</dbReference>
<dbReference type="Gene3D" id="2.170.260.10">
    <property type="entry name" value="paz domain"/>
    <property type="match status" value="1"/>
</dbReference>
<dbReference type="PROSITE" id="PS50821">
    <property type="entry name" value="PAZ"/>
    <property type="match status" value="1"/>
</dbReference>
<dbReference type="InterPro" id="IPR036085">
    <property type="entry name" value="PAZ_dom_sf"/>
</dbReference>
<dbReference type="Pfam" id="PF02170">
    <property type="entry name" value="PAZ"/>
    <property type="match status" value="1"/>
</dbReference>
<dbReference type="GO" id="GO:0003723">
    <property type="term" value="F:RNA binding"/>
    <property type="evidence" value="ECO:0007669"/>
    <property type="project" value="InterPro"/>
</dbReference>
<dbReference type="Proteomes" id="UP001182556">
    <property type="component" value="Unassembled WGS sequence"/>
</dbReference>
<dbReference type="SMART" id="SM00950">
    <property type="entry name" value="Piwi"/>
    <property type="match status" value="1"/>
</dbReference>
<dbReference type="SUPFAM" id="SSF53098">
    <property type="entry name" value="Ribonuclease H-like"/>
    <property type="match status" value="1"/>
</dbReference>
<dbReference type="InterPro" id="IPR003165">
    <property type="entry name" value="Piwi"/>
</dbReference>
<dbReference type="PANTHER" id="PTHR22891">
    <property type="entry name" value="EUKARYOTIC TRANSLATION INITIATION FACTOR 2C"/>
    <property type="match status" value="1"/>
</dbReference>
<feature type="region of interest" description="Disordered" evidence="1">
    <location>
        <begin position="1"/>
        <end position="20"/>
    </location>
</feature>
<proteinExistence type="predicted"/>
<dbReference type="CDD" id="cd02846">
    <property type="entry name" value="PAZ_argonaute_like"/>
    <property type="match status" value="1"/>
</dbReference>
<keyword evidence="5" id="KW-1185">Reference proteome</keyword>
<dbReference type="InterPro" id="IPR036397">
    <property type="entry name" value="RNaseH_sf"/>
</dbReference>
<dbReference type="Gene3D" id="3.40.50.2300">
    <property type="match status" value="1"/>
</dbReference>
<protein>
    <recommendedName>
        <fullName evidence="6">Piwi-domain-containing protein</fullName>
    </recommendedName>
</protein>
<dbReference type="InterPro" id="IPR003100">
    <property type="entry name" value="PAZ_dom"/>
</dbReference>
<dbReference type="InterPro" id="IPR032473">
    <property type="entry name" value="Argonaute_Mid_dom"/>
</dbReference>
<dbReference type="InterPro" id="IPR012337">
    <property type="entry name" value="RNaseH-like_sf"/>
</dbReference>
<dbReference type="EMBL" id="JAODAN010000002">
    <property type="protein sequence ID" value="KAK1926822.1"/>
    <property type="molecule type" value="Genomic_DNA"/>
</dbReference>
<feature type="domain" description="PAZ" evidence="2">
    <location>
        <begin position="317"/>
        <end position="419"/>
    </location>
</feature>
<accession>A0AAD9FV63</accession>
<evidence type="ECO:0008006" key="6">
    <source>
        <dbReference type="Google" id="ProtNLM"/>
    </source>
</evidence>
<dbReference type="InterPro" id="IPR032472">
    <property type="entry name" value="ArgoL2"/>
</dbReference>
<feature type="domain" description="Piwi" evidence="3">
    <location>
        <begin position="596"/>
        <end position="905"/>
    </location>
</feature>
<comment type="caution">
    <text evidence="4">The sequence shown here is derived from an EMBL/GenBank/DDBJ whole genome shotgun (WGS) entry which is preliminary data.</text>
</comment>
<organism evidence="4 5">
    <name type="scientific">Papiliotrema laurentii</name>
    <name type="common">Cryptococcus laurentii</name>
    <dbReference type="NCBI Taxonomy" id="5418"/>
    <lineage>
        <taxon>Eukaryota</taxon>
        <taxon>Fungi</taxon>
        <taxon>Dikarya</taxon>
        <taxon>Basidiomycota</taxon>
        <taxon>Agaricomycotina</taxon>
        <taxon>Tremellomycetes</taxon>
        <taxon>Tremellales</taxon>
        <taxon>Rhynchogastremaceae</taxon>
        <taxon>Papiliotrema</taxon>
    </lineage>
</organism>
<dbReference type="Pfam" id="PF02171">
    <property type="entry name" value="Piwi"/>
    <property type="match status" value="1"/>
</dbReference>
<dbReference type="SMART" id="SM01163">
    <property type="entry name" value="DUF1785"/>
    <property type="match status" value="1"/>
</dbReference>
<dbReference type="AlphaFoldDB" id="A0AAD9FV63"/>
<evidence type="ECO:0000313" key="5">
    <source>
        <dbReference type="Proteomes" id="UP001182556"/>
    </source>
</evidence>
<sequence length="1050" mass="115538">MDRLAIDPPQGFRSSTAVPSTTLTSKSETRKLTSFFVRPGYGERGKPVQIESNFFAVRAIGQRGKIIYHYDVDINPLIKTVNQKTPKGMLRAIWEQLSQDNLRLGQWAPSFRLSAFDGRRNVYTPVPFPIPTGETHTFTTGIQPGNIVQAVNVRTDSSDDEYRRYRVTIKLVATIDLETVMEYCRGSGNVSGTLHLGSRANSSLVALMATNVLLRDLPSKTFAQVGKGGNRFFTLENASPLPQGGMVCRGFAQSLRHSSSGLPLLNIDIAVSPFLATGPALEVIAKILDGRRGGKGGYGLPGQGGNVGGVPATGAGSVRDIQQLDVREITIIRNKLQGVKFTVTHRPSTRLHTIMGVTLQPAEAITFALQSIDGGAPRHIGIIQYYEEYYGVKIMKPRAPCVQYGKKAFIPLEFVKIVEWNSLPPSKLTVEQSGAMSKSAALPPAERRDLVLKWRNRLDYQNQPKIASWGLQVNRRMVQLKARILPPPKVLYASNEEARPKNGSWNVRDQRFFKPGRRALAAWSFISFDRWIDVDDLKRYALYLIATLHKHGVPVANERPALIGPQDPRNPDDVKKALQNAAGAAFRRGDGGPPQLICIVLPGRDAFLYEMIKKFSFTELKGPVPTQCMQAVKIRTPRGIATYTENLVMKIQAGLTKLGGVTHQIPMEELPGIVRGATMILGADLGHPPIRPGYDGAPTVACSIAIYNADCSLFSAQIRLQQGRDDIVKDLSAMVEEHLKIFFKSNQQFPDRILIFRDGISEGQYAAEMTYEHNAVLAACHRLVPGYRPRILICVCARRHGTRFFGGPGDVDTTGNLPSGLVVDRSVTHPYAYDFFLQAHQGRMGTGRPTHYICLLDELSLAPDQLQHLVHSLCYGFARCTKSVSLVPVCYLADLVCQKARIIVHDPDRGTSYAPSQTSSGGQTGHTSQSLKGDTKGEIDIMQAQRILARNPELASGVSAPRLGGMRAYRCVTPSEHRCGGCEYASRSRQSTHFEETPSPACVSSSSSLYQPVINSFWAETPTSLPKTARQKSGPFARCSRRKLRQLANG</sequence>
<reference evidence="4" key="1">
    <citation type="submission" date="2023-02" db="EMBL/GenBank/DDBJ databases">
        <title>Identification and recombinant expression of a fungal hydrolase from Papiliotrema laurentii that hydrolyzes apple cutin and clears colloidal polyester polyurethane.</title>
        <authorList>
            <consortium name="DOE Joint Genome Institute"/>
            <person name="Roman V.A."/>
            <person name="Bojanowski C."/>
            <person name="Crable B.R."/>
            <person name="Wagner D.N."/>
            <person name="Hung C.S."/>
            <person name="Nadeau L.J."/>
            <person name="Schratz L."/>
            <person name="Haridas S."/>
            <person name="Pangilinan J."/>
            <person name="Lipzen A."/>
            <person name="Na H."/>
            <person name="Yan M."/>
            <person name="Ng V."/>
            <person name="Grigoriev I.V."/>
            <person name="Spatafora J.W."/>
            <person name="Barlow D."/>
            <person name="Biffinger J."/>
            <person name="Kelley-Loughnane N."/>
            <person name="Varaljay V.A."/>
            <person name="Crookes-Goodson W.J."/>
        </authorList>
    </citation>
    <scope>NUCLEOTIDE SEQUENCE</scope>
    <source>
        <strain evidence="4">5307AH</strain>
    </source>
</reference>
<dbReference type="Gene3D" id="3.30.420.10">
    <property type="entry name" value="Ribonuclease H-like superfamily/Ribonuclease H"/>
    <property type="match status" value="1"/>
</dbReference>
<evidence type="ECO:0000256" key="1">
    <source>
        <dbReference type="SAM" id="MobiDB-lite"/>
    </source>
</evidence>
<feature type="region of interest" description="Disordered" evidence="1">
    <location>
        <begin position="908"/>
        <end position="935"/>
    </location>
</feature>